<dbReference type="AlphaFoldDB" id="A0A2V3A5J5"/>
<dbReference type="EMBL" id="QGTW01000001">
    <property type="protein sequence ID" value="PWW32016.1"/>
    <property type="molecule type" value="Genomic_DNA"/>
</dbReference>
<feature type="transmembrane region" description="Helical" evidence="6">
    <location>
        <begin position="51"/>
        <end position="72"/>
    </location>
</feature>
<dbReference type="GO" id="GO:0005886">
    <property type="term" value="C:plasma membrane"/>
    <property type="evidence" value="ECO:0007669"/>
    <property type="project" value="UniProtKB-SubCell"/>
</dbReference>
<comment type="caution">
    <text evidence="8">The sequence shown here is derived from an EMBL/GenBank/DDBJ whole genome shotgun (WGS) entry which is preliminary data.</text>
</comment>
<accession>A0A2V3A5J5</accession>
<dbReference type="Gene3D" id="1.20.1250.20">
    <property type="entry name" value="MFS general substrate transporter like domains"/>
    <property type="match status" value="2"/>
</dbReference>
<keyword evidence="2" id="KW-0813">Transport</keyword>
<organism evidence="8 9">
    <name type="scientific">Cytobacillus oceanisediminis</name>
    <dbReference type="NCBI Taxonomy" id="665099"/>
    <lineage>
        <taxon>Bacteria</taxon>
        <taxon>Bacillati</taxon>
        <taxon>Bacillota</taxon>
        <taxon>Bacilli</taxon>
        <taxon>Bacillales</taxon>
        <taxon>Bacillaceae</taxon>
        <taxon>Cytobacillus</taxon>
    </lineage>
</organism>
<dbReference type="InterPro" id="IPR020846">
    <property type="entry name" value="MFS_dom"/>
</dbReference>
<evidence type="ECO:0000256" key="5">
    <source>
        <dbReference type="ARBA" id="ARBA00023136"/>
    </source>
</evidence>
<feature type="transmembrane region" description="Helical" evidence="6">
    <location>
        <begin position="108"/>
        <end position="129"/>
    </location>
</feature>
<evidence type="ECO:0000313" key="9">
    <source>
        <dbReference type="Proteomes" id="UP000247150"/>
    </source>
</evidence>
<dbReference type="PROSITE" id="PS51257">
    <property type="entry name" value="PROKAR_LIPOPROTEIN"/>
    <property type="match status" value="1"/>
</dbReference>
<dbReference type="Proteomes" id="UP000247150">
    <property type="component" value="Unassembled WGS sequence"/>
</dbReference>
<dbReference type="Pfam" id="PF07690">
    <property type="entry name" value="MFS_1"/>
    <property type="match status" value="1"/>
</dbReference>
<dbReference type="GO" id="GO:0022857">
    <property type="term" value="F:transmembrane transporter activity"/>
    <property type="evidence" value="ECO:0007669"/>
    <property type="project" value="InterPro"/>
</dbReference>
<feature type="domain" description="Major facilitator superfamily (MFS) profile" evidence="7">
    <location>
        <begin position="13"/>
        <end position="409"/>
    </location>
</feature>
<feature type="transmembrane region" description="Helical" evidence="6">
    <location>
        <begin position="79"/>
        <end position="102"/>
    </location>
</feature>
<dbReference type="PANTHER" id="PTHR23537:SF1">
    <property type="entry name" value="SUGAR TRANSPORTER"/>
    <property type="match status" value="1"/>
</dbReference>
<dbReference type="RefSeq" id="WP_181395877.1">
    <property type="nucleotide sequence ID" value="NZ_QGTW01000001.1"/>
</dbReference>
<dbReference type="InterPro" id="IPR011701">
    <property type="entry name" value="MFS"/>
</dbReference>
<keyword evidence="4 6" id="KW-1133">Transmembrane helix</keyword>
<dbReference type="InterPro" id="IPR010645">
    <property type="entry name" value="MFS_4"/>
</dbReference>
<feature type="transmembrane region" description="Helical" evidence="6">
    <location>
        <begin position="230"/>
        <end position="253"/>
    </location>
</feature>
<evidence type="ECO:0000256" key="1">
    <source>
        <dbReference type="ARBA" id="ARBA00004651"/>
    </source>
</evidence>
<dbReference type="SUPFAM" id="SSF103473">
    <property type="entry name" value="MFS general substrate transporter"/>
    <property type="match status" value="1"/>
</dbReference>
<sequence>MNIKTVHRGWLILLLSVLTGLACLGLGRFSYGAILPFMKAGLELNYIETGWVTSSIFLGYVLCAFTAGYFVNKFSAKKVIIVFLWVIFLGMIATSLSTGFISAYLSSFFIGIGSGGANVASMGVVSSWFSPRKRGMALGILNAGNGLGIVFSGVAVPMIVTSSIGSGWRISWVLLAILVLAISILNIFFLKSHPSDIGDLPVGHSNESINKNASPKLITSSLHSVYKNPMVWIIGICYFFWGFSYIMFTTFLVDFLIDFGISSLLAGRIFAIAGFISIISGFLWGSISDRLGRLTSLSLVFFLQMLFLLGFSFSGNSSDLMALAILYSITLWGTPAIILASTAEFVNQTQVSSAIGFLTLFFGIGQLVGPIIIGYILNLTSSYAHAFVLSAFSCLLGSLISLILHHYLKKAKLHTAQHIKSGA</sequence>
<gene>
    <name evidence="8" type="ORF">DFO73_101275</name>
</gene>
<evidence type="ECO:0000256" key="3">
    <source>
        <dbReference type="ARBA" id="ARBA00022692"/>
    </source>
</evidence>
<evidence type="ECO:0000256" key="4">
    <source>
        <dbReference type="ARBA" id="ARBA00022989"/>
    </source>
</evidence>
<dbReference type="PANTHER" id="PTHR23537">
    <property type="match status" value="1"/>
</dbReference>
<feature type="transmembrane region" description="Helical" evidence="6">
    <location>
        <begin position="354"/>
        <end position="377"/>
    </location>
</feature>
<reference evidence="8 9" key="1">
    <citation type="submission" date="2018-05" db="EMBL/GenBank/DDBJ databases">
        <title>Freshwater and sediment microbial communities from various areas in North America, analyzing microbe dynamics in response to fracking.</title>
        <authorList>
            <person name="Lamendella R."/>
        </authorList>
    </citation>
    <scope>NUCLEOTIDE SEQUENCE [LARGE SCALE GENOMIC DNA]</scope>
    <source>
        <strain evidence="8 9">15_TX</strain>
    </source>
</reference>
<evidence type="ECO:0000259" key="7">
    <source>
        <dbReference type="PROSITE" id="PS50850"/>
    </source>
</evidence>
<comment type="subcellular location">
    <subcellularLocation>
        <location evidence="1">Cell membrane</location>
        <topology evidence="1">Multi-pass membrane protein</topology>
    </subcellularLocation>
</comment>
<feature type="transmembrane region" description="Helical" evidence="6">
    <location>
        <begin position="383"/>
        <end position="404"/>
    </location>
</feature>
<dbReference type="InterPro" id="IPR036259">
    <property type="entry name" value="MFS_trans_sf"/>
</dbReference>
<dbReference type="PROSITE" id="PS50850">
    <property type="entry name" value="MFS"/>
    <property type="match status" value="1"/>
</dbReference>
<feature type="transmembrane region" description="Helical" evidence="6">
    <location>
        <begin position="170"/>
        <end position="190"/>
    </location>
</feature>
<evidence type="ECO:0000313" key="8">
    <source>
        <dbReference type="EMBL" id="PWW32016.1"/>
    </source>
</evidence>
<feature type="transmembrane region" description="Helical" evidence="6">
    <location>
        <begin position="141"/>
        <end position="164"/>
    </location>
</feature>
<keyword evidence="3 6" id="KW-0812">Transmembrane</keyword>
<feature type="transmembrane region" description="Helical" evidence="6">
    <location>
        <begin position="294"/>
        <end position="314"/>
    </location>
</feature>
<evidence type="ECO:0000256" key="2">
    <source>
        <dbReference type="ARBA" id="ARBA00022448"/>
    </source>
</evidence>
<evidence type="ECO:0000256" key="6">
    <source>
        <dbReference type="SAM" id="Phobius"/>
    </source>
</evidence>
<keyword evidence="5 6" id="KW-0472">Membrane</keyword>
<protein>
    <submittedName>
        <fullName evidence="8">Sugar phosphate permease</fullName>
    </submittedName>
</protein>
<feature type="transmembrane region" description="Helical" evidence="6">
    <location>
        <begin position="265"/>
        <end position="287"/>
    </location>
</feature>
<feature type="transmembrane region" description="Helical" evidence="6">
    <location>
        <begin position="320"/>
        <end position="342"/>
    </location>
</feature>
<name>A0A2V3A5J5_9BACI</name>
<proteinExistence type="predicted"/>